<protein>
    <submittedName>
        <fullName evidence="3">Type II toxin-antitoxin system RelB/DinJ family antitoxin</fullName>
    </submittedName>
</protein>
<sequence>MACMSSVTVRVEPEDKRQVSEIVEYYGFDLSSVTRAFYKQIIREHRIPLDLGSPQPNTDSVESIREAERVIADRSARFSNADDMLTALKA</sequence>
<dbReference type="NCBIfam" id="TIGR02384">
    <property type="entry name" value="RelB_DinJ"/>
    <property type="match status" value="1"/>
</dbReference>
<proteinExistence type="inferred from homology"/>
<evidence type="ECO:0000313" key="3">
    <source>
        <dbReference type="EMBL" id="MDJ1129531.1"/>
    </source>
</evidence>
<dbReference type="PANTHER" id="PTHR38781:SF1">
    <property type="entry name" value="ANTITOXIN DINJ-RELATED"/>
    <property type="match status" value="1"/>
</dbReference>
<evidence type="ECO:0000256" key="1">
    <source>
        <dbReference type="ARBA" id="ARBA00010562"/>
    </source>
</evidence>
<evidence type="ECO:0000313" key="4">
    <source>
        <dbReference type="Proteomes" id="UP001431693"/>
    </source>
</evidence>
<gene>
    <name evidence="3" type="ORF">QJ043_05480</name>
</gene>
<dbReference type="RefSeq" id="WP_283713682.1">
    <property type="nucleotide sequence ID" value="NZ_JASJEW010000006.1"/>
</dbReference>
<dbReference type="Gene3D" id="1.10.1220.10">
    <property type="entry name" value="Met repressor-like"/>
    <property type="match status" value="1"/>
</dbReference>
<dbReference type="PANTHER" id="PTHR38781">
    <property type="entry name" value="ANTITOXIN DINJ-RELATED"/>
    <property type="match status" value="1"/>
</dbReference>
<comment type="caution">
    <text evidence="3">The sequence shown here is derived from an EMBL/GenBank/DDBJ whole genome shotgun (WGS) entry which is preliminary data.</text>
</comment>
<dbReference type="Pfam" id="PF04221">
    <property type="entry name" value="RelB"/>
    <property type="match status" value="1"/>
</dbReference>
<comment type="similarity">
    <text evidence="1">Belongs to the RelB/DinJ antitoxin family.</text>
</comment>
<dbReference type="InterPro" id="IPR007337">
    <property type="entry name" value="RelB/DinJ"/>
</dbReference>
<keyword evidence="4" id="KW-1185">Reference proteome</keyword>
<dbReference type="Proteomes" id="UP001431693">
    <property type="component" value="Unassembled WGS sequence"/>
</dbReference>
<accession>A0ABT6ZKE0</accession>
<reference evidence="3" key="1">
    <citation type="submission" date="2023-05" db="EMBL/GenBank/DDBJ databases">
        <title>[olsenella] sp. nov., isolated from a pig farm feces dump.</title>
        <authorList>
            <person name="Chang Y.-H."/>
        </authorList>
    </citation>
    <scope>NUCLEOTIDE SEQUENCE</scope>
    <source>
        <strain evidence="3">YH-ols2217</strain>
    </source>
</reference>
<organism evidence="3 4">
    <name type="scientific">Kribbibacterium absianum</name>
    <dbReference type="NCBI Taxonomy" id="3044210"/>
    <lineage>
        <taxon>Bacteria</taxon>
        <taxon>Bacillati</taxon>
        <taxon>Actinomycetota</taxon>
        <taxon>Coriobacteriia</taxon>
        <taxon>Coriobacteriales</taxon>
        <taxon>Kribbibacteriaceae</taxon>
        <taxon>Kribbibacterium</taxon>
    </lineage>
</organism>
<evidence type="ECO:0000256" key="2">
    <source>
        <dbReference type="ARBA" id="ARBA00022649"/>
    </source>
</evidence>
<keyword evidence="2" id="KW-1277">Toxin-antitoxin system</keyword>
<dbReference type="InterPro" id="IPR013321">
    <property type="entry name" value="Arc_rbn_hlx_hlx"/>
</dbReference>
<name>A0ABT6ZKE0_9ACTN</name>
<dbReference type="EMBL" id="JASJEX010000002">
    <property type="protein sequence ID" value="MDJ1129531.1"/>
    <property type="molecule type" value="Genomic_DNA"/>
</dbReference>